<evidence type="ECO:0000256" key="1">
    <source>
        <dbReference type="SAM" id="Coils"/>
    </source>
</evidence>
<proteinExistence type="predicted"/>
<organism evidence="2 3">
    <name type="scientific">Aureispira anguillae</name>
    <dbReference type="NCBI Taxonomy" id="2864201"/>
    <lineage>
        <taxon>Bacteria</taxon>
        <taxon>Pseudomonadati</taxon>
        <taxon>Bacteroidota</taxon>
        <taxon>Saprospiria</taxon>
        <taxon>Saprospirales</taxon>
        <taxon>Saprospiraceae</taxon>
        <taxon>Aureispira</taxon>
    </lineage>
</organism>
<reference evidence="2" key="1">
    <citation type="submission" date="2022-09" db="EMBL/GenBank/DDBJ databases">
        <title>Aureispira anguillicida sp. nov., isolated from Leptocephalus of Japanese eel Anguilla japonica.</title>
        <authorList>
            <person name="Yuasa K."/>
            <person name="Mekata T."/>
            <person name="Ikunari K."/>
        </authorList>
    </citation>
    <scope>NUCLEOTIDE SEQUENCE</scope>
    <source>
        <strain evidence="2">EL160426</strain>
    </source>
</reference>
<dbReference type="EMBL" id="AP026867">
    <property type="protein sequence ID" value="BDS10522.1"/>
    <property type="molecule type" value="Genomic_DNA"/>
</dbReference>
<evidence type="ECO:0000313" key="3">
    <source>
        <dbReference type="Proteomes" id="UP001060919"/>
    </source>
</evidence>
<dbReference type="KEGG" id="aup:AsAng_0012300"/>
<sequence>MKKLANNKITSIGITNVKQRVAGRLGICLSRSSFGNSKVNGFITSLGGRYGEIEEDVYEEGRNYFQKMKADIEVMKERMEEQVFIRAQIEQQQQEGRVKRKLENLQKVMDDETFEIINGKLQNLERLEKLVMLQDAKEDLEDIVTMAISEVSSIKKIVEIEDLSILEDELPVEKELEKAQKYLDNIKKRAQKKIEQQDRKGQKDHKEIPALEGKTIHDHQLALEGSTEDNGDGNGGGENRRDLIIAVIGLISTILAICSDEKLKKINKNLEEIQKELEKLEEKLKGCNGNIDKIIEELEALEKKGFWDKLFNKLKSIVGLEISYATHMDVLKTKLTLLKKEKKGIIQEIKENKAQKAHTEIPKEFWESLKLFTNCVSYGTGVYGLVTSVNKLWVSIDFMSSILNFIEEEEYKDKASKLNSVLTFASSIKTLRANRESKKLSDLIDYCTAGVNGVYTIYDNLEE</sequence>
<evidence type="ECO:0000313" key="2">
    <source>
        <dbReference type="EMBL" id="BDS10522.1"/>
    </source>
</evidence>
<dbReference type="RefSeq" id="WP_264791824.1">
    <property type="nucleotide sequence ID" value="NZ_AP026867.1"/>
</dbReference>
<dbReference type="AlphaFoldDB" id="A0A915YCF9"/>
<accession>A0A915YCF9</accession>
<feature type="coiled-coil region" evidence="1">
    <location>
        <begin position="256"/>
        <end position="304"/>
    </location>
</feature>
<keyword evidence="1" id="KW-0175">Coiled coil</keyword>
<gene>
    <name evidence="2" type="ORF">AsAng_0012300</name>
</gene>
<dbReference type="Proteomes" id="UP001060919">
    <property type="component" value="Chromosome"/>
</dbReference>
<keyword evidence="3" id="KW-1185">Reference proteome</keyword>
<protein>
    <submittedName>
        <fullName evidence="2">Uncharacterized protein</fullName>
    </submittedName>
</protein>
<name>A0A915YCF9_9BACT</name>